<dbReference type="PATRIC" id="fig|1198232.3.peg.1441"/>
<keyword evidence="2" id="KW-1185">Reference proteome</keyword>
<evidence type="ECO:0000313" key="1">
    <source>
        <dbReference type="EMBL" id="AGS39783.1"/>
    </source>
</evidence>
<protein>
    <submittedName>
        <fullName evidence="1">GTPase</fullName>
    </submittedName>
</protein>
<dbReference type="KEGG" id="cza:CYCME_1455"/>
<sequence>MINDPLCNQEALMTFNRQAKFILVFSNLKHISSYTHQTRAYLTGRWMDALACGAIVAGIVPSEPSIARLFWDGATLDLESTEIEKGLGVNEKELSNWTAEKATYNYKQSLECLYWRWRFIEIAKVFQITPKNLLNEIYLVEHKLNELKF</sequence>
<gene>
    <name evidence="1" type="ORF">CYCME_1455</name>
</gene>
<accession>S5TXT9</accession>
<dbReference type="eggNOG" id="ENOG50315PG">
    <property type="taxonomic scope" value="Bacteria"/>
</dbReference>
<evidence type="ECO:0000313" key="2">
    <source>
        <dbReference type="Proteomes" id="UP000015380"/>
    </source>
</evidence>
<reference evidence="1 2" key="1">
    <citation type="submission" date="2013-05" db="EMBL/GenBank/DDBJ databases">
        <title>Between feast and famine: a lifestyle of most important marine PAH-degrading bacterium Cycloclasticus sp. 7ME.</title>
        <authorList>
            <person name="Yakimov M.M."/>
            <person name="Messina E."/>
            <person name="Genovese M."/>
            <person name="Denaro R."/>
            <person name="Crisafi F."/>
            <person name="Russo D."/>
            <person name="Cappello S."/>
            <person name="Santisi S."/>
            <person name="Smedile F."/>
            <person name="Golyshina O.V."/>
            <person name="Tran H."/>
            <person name="Pieper D.H."/>
            <person name="Golyshin P.N."/>
            <person name="Giuliano L."/>
        </authorList>
    </citation>
    <scope>NUCLEOTIDE SEQUENCE [LARGE SCALE GENOMIC DNA]</scope>
    <source>
        <strain evidence="1 2">78-ME</strain>
    </source>
</reference>
<dbReference type="EMBL" id="CP005996">
    <property type="protein sequence ID" value="AGS39783.1"/>
    <property type="molecule type" value="Genomic_DNA"/>
</dbReference>
<dbReference type="HOGENOM" id="CLU_1746604_0_0_6"/>
<dbReference type="Proteomes" id="UP000015380">
    <property type="component" value="Chromosome"/>
</dbReference>
<dbReference type="AlphaFoldDB" id="S5TXT9"/>
<organism evidence="1 2">
    <name type="scientific">Cycloclasticus zancles 78-ME</name>
    <dbReference type="NCBI Taxonomy" id="1198232"/>
    <lineage>
        <taxon>Bacteria</taxon>
        <taxon>Pseudomonadati</taxon>
        <taxon>Pseudomonadota</taxon>
        <taxon>Gammaproteobacteria</taxon>
        <taxon>Thiotrichales</taxon>
        <taxon>Piscirickettsiaceae</taxon>
        <taxon>Cycloclasticus</taxon>
    </lineage>
</organism>
<name>S5TXT9_9GAMM</name>
<reference evidence="2" key="2">
    <citation type="journal article" date="2016" name="Environ. Microbiol. Rep.">
        <title>Analysis of defence systems and a conjugative IncP-1 plasmid in the marine polyaromatic hydrocarbons-degrading bacterium Cycloclasticus sp. 78-ME.</title>
        <authorList>
            <person name="Yakimov M.M."/>
            <person name="Crisafi F."/>
            <person name="Messina E."/>
            <person name="Smedile F."/>
            <person name="Lopatina A."/>
            <person name="Denaro R."/>
            <person name="Pieper D.H."/>
            <person name="Golyshin P.N."/>
            <person name="Giuliano L."/>
        </authorList>
    </citation>
    <scope>NUCLEOTIDE SEQUENCE [LARGE SCALE GENOMIC DNA]</scope>
    <source>
        <strain evidence="2">78-ME</strain>
    </source>
</reference>
<proteinExistence type="predicted"/>